<dbReference type="Gene3D" id="3.40.50.1820">
    <property type="entry name" value="alpha/beta hydrolase"/>
    <property type="match status" value="1"/>
</dbReference>
<dbReference type="STRING" id="1129793.GPLA_0116"/>
<proteinExistence type="predicted"/>
<dbReference type="InterPro" id="IPR050583">
    <property type="entry name" value="Mycobacterial_A85_antigen"/>
</dbReference>
<dbReference type="PANTHER" id="PTHR48098">
    <property type="entry name" value="ENTEROCHELIN ESTERASE-RELATED"/>
    <property type="match status" value="1"/>
</dbReference>
<dbReference type="Pfam" id="PF00756">
    <property type="entry name" value="Esterase"/>
    <property type="match status" value="1"/>
</dbReference>
<dbReference type="SUPFAM" id="SSF53474">
    <property type="entry name" value="alpha/beta-Hydrolases"/>
    <property type="match status" value="1"/>
</dbReference>
<accession>K6ZL37</accession>
<keyword evidence="2" id="KW-1185">Reference proteome</keyword>
<dbReference type="InterPro" id="IPR029058">
    <property type="entry name" value="AB_hydrolase_fold"/>
</dbReference>
<organism evidence="1 2">
    <name type="scientific">Paraglaciecola polaris LMG 21857</name>
    <dbReference type="NCBI Taxonomy" id="1129793"/>
    <lineage>
        <taxon>Bacteria</taxon>
        <taxon>Pseudomonadati</taxon>
        <taxon>Pseudomonadota</taxon>
        <taxon>Gammaproteobacteria</taxon>
        <taxon>Alteromonadales</taxon>
        <taxon>Alteromonadaceae</taxon>
        <taxon>Paraglaciecola</taxon>
    </lineage>
</organism>
<dbReference type="PANTHER" id="PTHR48098:SF1">
    <property type="entry name" value="DIACYLGLYCEROL ACYLTRANSFERASE_MYCOLYLTRANSFERASE AG85A"/>
    <property type="match status" value="1"/>
</dbReference>
<sequence length="272" mass="30629">MSIERLEISAREHTPLNTQFITIHSSHLDGRGDVSIYNADSTQHDIPVILFLHGVYGNHWVWMNLGGIHTVYDTLRAQGLKEFLLVMPSDGGFKDGSAYLPLGEKGNYERWIMDDVIQAIKHVQMPNVTAKSRWYISGLSMGGYGALRLGAKYAACFSGISAHSSITKIADMAQFVDTPLSYYDCSFAKEADLLYWFNKNADILPALRFDCGIDDPLLGANQWLHLQLNTAGIAHEYHEYSGAHEWSYWHNNVAQSLQWFSSIEQKNLSVKP</sequence>
<dbReference type="AlphaFoldDB" id="K6ZL37"/>
<protein>
    <submittedName>
        <fullName evidence="1">ATPase</fullName>
    </submittedName>
</protein>
<gene>
    <name evidence="1" type="ORF">GPLA_0116</name>
</gene>
<dbReference type="Proteomes" id="UP000006322">
    <property type="component" value="Unassembled WGS sequence"/>
</dbReference>
<dbReference type="GO" id="GO:0016747">
    <property type="term" value="F:acyltransferase activity, transferring groups other than amino-acyl groups"/>
    <property type="evidence" value="ECO:0007669"/>
    <property type="project" value="TreeGrafter"/>
</dbReference>
<dbReference type="OrthoDB" id="9803578at2"/>
<dbReference type="EMBL" id="BAER01000006">
    <property type="protein sequence ID" value="GAC31037.1"/>
    <property type="molecule type" value="Genomic_DNA"/>
</dbReference>
<dbReference type="InterPro" id="IPR000801">
    <property type="entry name" value="Esterase-like"/>
</dbReference>
<evidence type="ECO:0000313" key="1">
    <source>
        <dbReference type="EMBL" id="GAC31037.1"/>
    </source>
</evidence>
<name>K6ZL37_9ALTE</name>
<comment type="caution">
    <text evidence="1">The sequence shown here is derived from an EMBL/GenBank/DDBJ whole genome shotgun (WGS) entry which is preliminary data.</text>
</comment>
<evidence type="ECO:0000313" key="2">
    <source>
        <dbReference type="Proteomes" id="UP000006322"/>
    </source>
</evidence>
<dbReference type="RefSeq" id="WP_007102847.1">
    <property type="nucleotide sequence ID" value="NZ_BAER01000006.1"/>
</dbReference>
<reference evidence="2" key="1">
    <citation type="journal article" date="2014" name="Environ. Microbiol.">
        <title>Comparative genomics of the marine bacterial genus Glaciecola reveals the high degree of genomic diversity and genomic characteristic for cold adaptation.</title>
        <authorList>
            <person name="Qin Q.L."/>
            <person name="Xie B.B."/>
            <person name="Yu Y."/>
            <person name="Shu Y.L."/>
            <person name="Rong J.C."/>
            <person name="Zhang Y.J."/>
            <person name="Zhao D.L."/>
            <person name="Chen X.L."/>
            <person name="Zhang X.Y."/>
            <person name="Chen B."/>
            <person name="Zhou B.C."/>
            <person name="Zhang Y.Z."/>
        </authorList>
    </citation>
    <scope>NUCLEOTIDE SEQUENCE [LARGE SCALE GENOMIC DNA]</scope>
    <source>
        <strain evidence="2">LMG 21857</strain>
    </source>
</reference>